<accession>A0A9P4Q433</accession>
<dbReference type="OrthoDB" id="24630at2759"/>
<feature type="compositionally biased region" description="Low complexity" evidence="1">
    <location>
        <begin position="136"/>
        <end position="147"/>
    </location>
</feature>
<dbReference type="PANTHER" id="PTHR13016:SF0">
    <property type="entry name" value="AMME SYNDROME CANDIDATE GENE 1 PROTEIN"/>
    <property type="match status" value="1"/>
</dbReference>
<dbReference type="PANTHER" id="PTHR13016">
    <property type="entry name" value="AMMECR1 HOMOLOG"/>
    <property type="match status" value="1"/>
</dbReference>
<evidence type="ECO:0000256" key="1">
    <source>
        <dbReference type="SAM" id="MobiDB-lite"/>
    </source>
</evidence>
<dbReference type="SUPFAM" id="SSF143447">
    <property type="entry name" value="AMMECR1-like"/>
    <property type="match status" value="1"/>
</dbReference>
<evidence type="ECO:0000313" key="3">
    <source>
        <dbReference type="EMBL" id="KAF2717667.1"/>
    </source>
</evidence>
<dbReference type="InterPro" id="IPR027485">
    <property type="entry name" value="AMMECR1_N"/>
</dbReference>
<protein>
    <recommendedName>
        <fullName evidence="2">AMMECR1 domain-containing protein</fullName>
    </recommendedName>
</protein>
<dbReference type="AlphaFoldDB" id="A0A9P4Q433"/>
<sequence length="344" mass="38097">MATQAHCAYCFESLAASFEQRQPLSLAQVEDLWEQYHATDSKVDKSESPSQPQQDEEGEVSEDGDDDDAEMTEAETDEPVHPKPAAISRLLNSKSQSATSSSSSLHSTESSNSSSKAQSSSASEASGGTGTQTPASSLSSRSSLFSFGKKRQQQKEDVKRTSQLESHPLFVTWNLTSKSGHKNLRGCIGTFEPQELDQGLRSYALTSAFEDMRFSPIPASQLPTLSCDVTLLTDFSQPTEDGLDWELGKHGIRISFYRHGRRYGATYLPSVAHEQGWTKEETMVSLMRKAGWNGSGSGAWLKTWKEGKGELVRYEGKKIELSYSEWKPWREWVDSIGVKTKTLN</sequence>
<dbReference type="InterPro" id="IPR023473">
    <property type="entry name" value="AMMECR1"/>
</dbReference>
<evidence type="ECO:0000259" key="2">
    <source>
        <dbReference type="PROSITE" id="PS51112"/>
    </source>
</evidence>
<dbReference type="NCBIfam" id="TIGR00296">
    <property type="entry name" value="TIGR00296 family protein"/>
    <property type="match status" value="1"/>
</dbReference>
<reference evidence="3" key="1">
    <citation type="journal article" date="2020" name="Stud. Mycol.">
        <title>101 Dothideomycetes genomes: a test case for predicting lifestyles and emergence of pathogens.</title>
        <authorList>
            <person name="Haridas S."/>
            <person name="Albert R."/>
            <person name="Binder M."/>
            <person name="Bloem J."/>
            <person name="Labutti K."/>
            <person name="Salamov A."/>
            <person name="Andreopoulos B."/>
            <person name="Baker S."/>
            <person name="Barry K."/>
            <person name="Bills G."/>
            <person name="Bluhm B."/>
            <person name="Cannon C."/>
            <person name="Castanera R."/>
            <person name="Culley D."/>
            <person name="Daum C."/>
            <person name="Ezra D."/>
            <person name="Gonzalez J."/>
            <person name="Henrissat B."/>
            <person name="Kuo A."/>
            <person name="Liang C."/>
            <person name="Lipzen A."/>
            <person name="Lutzoni F."/>
            <person name="Magnuson J."/>
            <person name="Mondo S."/>
            <person name="Nolan M."/>
            <person name="Ohm R."/>
            <person name="Pangilinan J."/>
            <person name="Park H.-J."/>
            <person name="Ramirez L."/>
            <person name="Alfaro M."/>
            <person name="Sun H."/>
            <person name="Tritt A."/>
            <person name="Yoshinaga Y."/>
            <person name="Zwiers L.-H."/>
            <person name="Turgeon B."/>
            <person name="Goodwin S."/>
            <person name="Spatafora J."/>
            <person name="Crous P."/>
            <person name="Grigoriev I."/>
        </authorList>
    </citation>
    <scope>NUCLEOTIDE SEQUENCE</scope>
    <source>
        <strain evidence="3">CBS 116435</strain>
    </source>
</reference>
<feature type="compositionally biased region" description="Basic and acidic residues" evidence="1">
    <location>
        <begin position="38"/>
        <end position="47"/>
    </location>
</feature>
<dbReference type="PROSITE" id="PS51112">
    <property type="entry name" value="AMMECR1"/>
    <property type="match status" value="1"/>
</dbReference>
<dbReference type="InterPro" id="IPR036071">
    <property type="entry name" value="AMMECR1_dom_sf"/>
</dbReference>
<dbReference type="EMBL" id="MU003839">
    <property type="protein sequence ID" value="KAF2717667.1"/>
    <property type="molecule type" value="Genomic_DNA"/>
</dbReference>
<feature type="compositionally biased region" description="Basic and acidic residues" evidence="1">
    <location>
        <begin position="153"/>
        <end position="162"/>
    </location>
</feature>
<feature type="domain" description="AMMECR1" evidence="2">
    <location>
        <begin position="131"/>
        <end position="330"/>
    </location>
</feature>
<name>A0A9P4Q433_9PEZI</name>
<organism evidence="3 4">
    <name type="scientific">Polychaeton citri CBS 116435</name>
    <dbReference type="NCBI Taxonomy" id="1314669"/>
    <lineage>
        <taxon>Eukaryota</taxon>
        <taxon>Fungi</taxon>
        <taxon>Dikarya</taxon>
        <taxon>Ascomycota</taxon>
        <taxon>Pezizomycotina</taxon>
        <taxon>Dothideomycetes</taxon>
        <taxon>Dothideomycetidae</taxon>
        <taxon>Capnodiales</taxon>
        <taxon>Capnodiaceae</taxon>
        <taxon>Polychaeton</taxon>
    </lineage>
</organism>
<dbReference type="Proteomes" id="UP000799441">
    <property type="component" value="Unassembled WGS sequence"/>
</dbReference>
<feature type="compositionally biased region" description="Low complexity" evidence="1">
    <location>
        <begin position="91"/>
        <end position="126"/>
    </location>
</feature>
<dbReference type="Pfam" id="PF01871">
    <property type="entry name" value="AMMECR1"/>
    <property type="match status" value="1"/>
</dbReference>
<feature type="compositionally biased region" description="Acidic residues" evidence="1">
    <location>
        <begin position="54"/>
        <end position="77"/>
    </location>
</feature>
<comment type="caution">
    <text evidence="3">The sequence shown here is derived from an EMBL/GenBank/DDBJ whole genome shotgun (WGS) entry which is preliminary data.</text>
</comment>
<dbReference type="InterPro" id="IPR002733">
    <property type="entry name" value="AMMECR1_domain"/>
</dbReference>
<proteinExistence type="predicted"/>
<dbReference type="Gene3D" id="3.30.700.20">
    <property type="entry name" value="Hypothetical protein ph0010, domain 1"/>
    <property type="match status" value="1"/>
</dbReference>
<keyword evidence="4" id="KW-1185">Reference proteome</keyword>
<gene>
    <name evidence="3" type="ORF">K431DRAFT_288373</name>
</gene>
<evidence type="ECO:0000313" key="4">
    <source>
        <dbReference type="Proteomes" id="UP000799441"/>
    </source>
</evidence>
<feature type="region of interest" description="Disordered" evidence="1">
    <location>
        <begin position="38"/>
        <end position="162"/>
    </location>
</feature>